<keyword evidence="2" id="KW-1001">Plastid inner membrane</keyword>
<dbReference type="Pfam" id="PF05758">
    <property type="entry name" value="Ycf1"/>
    <property type="match status" value="2"/>
</dbReference>
<protein>
    <recommendedName>
        <fullName evidence="2">Protein TIC 214</fullName>
    </recommendedName>
    <alternativeName>
        <fullName evidence="2">Translocon at the inner envelope membrane of chloroplasts 214</fullName>
    </alternativeName>
</protein>
<feature type="transmembrane region" description="Helical" evidence="2">
    <location>
        <begin position="35"/>
        <end position="53"/>
    </location>
</feature>
<dbReference type="GO" id="GO:0009706">
    <property type="term" value="C:chloroplast inner membrane"/>
    <property type="evidence" value="ECO:0007669"/>
    <property type="project" value="UniProtKB-SubCell"/>
</dbReference>
<comment type="subcellular location">
    <subcellularLocation>
        <location evidence="1">Membrane</location>
        <topology evidence="1">Multi-pass membrane protein</topology>
    </subcellularLocation>
    <subcellularLocation>
        <location evidence="2">Plastid</location>
        <location evidence="2">Chloroplast inner membrane</location>
    </subcellularLocation>
</comment>
<dbReference type="GeneID" id="33373254"/>
<dbReference type="PANTHER" id="PTHR33163">
    <property type="entry name" value="PROTEIN TIC 214-RELATED"/>
    <property type="match status" value="1"/>
</dbReference>
<comment type="function">
    <text evidence="2">Involved in protein precursor import into chloroplasts. May be part of an intermediate translocation complex acting as a protein-conducting channel at the inner envelope.</text>
</comment>
<dbReference type="GO" id="GO:0015031">
    <property type="term" value="P:protein transport"/>
    <property type="evidence" value="ECO:0007669"/>
    <property type="project" value="UniProtKB-KW"/>
</dbReference>
<feature type="transmembrane region" description="Helical" evidence="2">
    <location>
        <begin position="173"/>
        <end position="194"/>
    </location>
</feature>
<keyword evidence="2" id="KW-0653">Protein transport</keyword>
<dbReference type="PANTHER" id="PTHR33163:SF40">
    <property type="entry name" value="PROTEIN TIC 214"/>
    <property type="match status" value="1"/>
</dbReference>
<feature type="transmembrane region" description="Helical" evidence="2">
    <location>
        <begin position="214"/>
        <end position="232"/>
    </location>
</feature>
<dbReference type="InterPro" id="IPR008896">
    <property type="entry name" value="TIC214"/>
</dbReference>
<feature type="transmembrane region" description="Helical" evidence="2">
    <location>
        <begin position="65"/>
        <end position="89"/>
    </location>
</feature>
<keyword evidence="2" id="KW-0472">Membrane</keyword>
<feature type="transmembrane region" description="Helical" evidence="2">
    <location>
        <begin position="133"/>
        <end position="153"/>
    </location>
</feature>
<name>A0A1Z2RQS9_9MAGN</name>
<comment type="subunit">
    <text evidence="2">Part of the Tic complex.</text>
</comment>
<sequence length="1839" mass="222088">MIYQYFLLENKIFSSLFMNISISNSIVFVGFVGIYYGFLTIFSIGPSYIFFLFESNKFEEGNNQVSATTGFITGQLGMLISIFSVPLNLALSRPYTITVLALPYIFFHFFWNNNKYFFYYGPTRRPIKSIRSLSIPCIFLNNIIFQFLNLLLFPSSVLTRVFHINIFRCNKNILFITSSFIGWLIGLILFMKFVKLEYIRKKKLNESKRYIQRFFAGTGINNIFISIISRFLENINKFVGSNTFYHSRLVKKIISELITDTVRILSVLLFITCVYYLVRIPSPILGKKGKEISEMVESITEEEVEMEKTSGMKDSQDISLKETHHFLFSNESDEIGDQERIDETKKERGIEKTKNELYVKASYKESKVFDYLKKNKKFTLEKKKEYCNFIFEKTLVTLLFDYQQWNRPLRYIKNYKFEKNVRTEMSQYFFHTCPSDGKIKISFTYLSSLLTFLEMIQRYLSLSTIHLYNKKNDWISTKKQEKIKQRNDFFKRMNALDNKANLKNIFEKRIRLCNNDKKKEYLQKIYDPLVNGSYRGITKKLVSPPINKTFRENSIERVWLNKIHGIFIKDCQNLEQNKRYENEIFDQKLLKIKKVHFLNLILQFDQNEQFTLYSCYWKDLFLFPELVNMNSEYRSKKYFKMILNRFITELKNINLIRQKSIGVKRIRKKVPKRSYKLIDELEQQLGENEDISEDHHEIRSRKAKRIVIFTDDYQKTYSYYNAKETADPDQVDEVALIRYSQQSDFRREIIKGTMRTQRRKTVIWKIFQANTHSPLFLSKKSKIFFFNFEIFKWIQSKVKNFTKDKKRKEMDKKGDGDKVAEKIRIEIAESWDTILFAQGIRSCMLIIQSTIRKYVFLPSLIIVKNCTRMLLLQSPEWSDDFKEWKREMHVKCTYNGVQLSENEFPKNWLTEGLQIKILFPFCLKPWKRSRSYSKDLMIKKREKYIFCFLTVWGMETELPFGSPQKKPSFFVPIFKKIKKKILKFIKHKFFLVKKIFKERKLILKISKKQKKWFLKNILFKRIKKIFKDNIFGLKEETVRQIKCEKDSKRNRMIHKSSISSRWINLENNLFPEHKIKNIIDHTKKIQNKKELITKTYIKNIKKNYKKKSTIKIILELPRNIFKILKKKTRLINQLYHLIKNNINKSCIDIFLCIIINLNSTCLNTQLFFQSKIKIYSEKKKEKIDKKNQTKINLMILNLKDSISIINCKKSSHICFNFYLSQTYLFYKFSKIKMMNFDKFRYILQYNGTSLFLKKETKNFLKIFNSDYKLRIGLCKPKITQWKNWFLRDHYQYDLSPIRWSRLSKKWKINRVVNKYCTIIYLKKCSFLYDDKVKFIHYDKKKNDYKELPFSNKKNLNDLDHISYNFLNYQYKNSTYIMKGSPSHIILKKRENINYKPYNPKVLNRLGPLHNYLGKIFNRNIEKYMSLHQSPIHFFIQKISLSSFINTCTKNDYPDMITNHPGINLTYKNYKGIFYLTIHQHKKTSFKIFLNWMEMNKKILIHYSRPNKLLIFPELILLYKQYKMKHWEIPIKLLILYFHENVNEKKNILSLSENKYFYKFENKNKEKEWTIQDNRLYIKKNRKSKSKSHTETELFFFLKRYFLFQLRWDEPFNPKMIKNIKIYCLLLRLKNPKYMVLSSIQRGEISLDIMLKKDISLIELIKTGILIIEPVRLSVKKNRNFIMVYQTVAISLVHKSKQQKTNQRYEEKRNVDLIFKLSEKYKKMLGKKDYTNDIDFIFPENILSSRRCREFRIIISFYFKNNMDEFYHINPNVFNTNNVKNFDTVYGEKKYLDRKYTNSLKLKQILWPNYRFEDFTCVNRYWFDTNNSSHFSMLRICHNN</sequence>
<geneLocation type="chloroplast" evidence="3"/>
<dbReference type="RefSeq" id="YP_009407232.1">
    <property type="nucleotide sequence ID" value="NC_035414.1"/>
</dbReference>
<accession>A0A1Z2RQS9</accession>
<dbReference type="EMBL" id="KY679303">
    <property type="protein sequence ID" value="ASA46187.1"/>
    <property type="molecule type" value="Genomic_DNA"/>
</dbReference>
<keyword evidence="2" id="KW-1133">Transmembrane helix</keyword>
<comment type="similarity">
    <text evidence="2">Belongs to the TIC214 family.</text>
</comment>
<feature type="transmembrane region" description="Helical" evidence="2">
    <location>
        <begin position="261"/>
        <end position="278"/>
    </location>
</feature>
<reference evidence="3" key="1">
    <citation type="submission" date="2017-03" db="EMBL/GenBank/DDBJ databases">
        <title>complete chloroplast of Viscum coloratum.</title>
        <authorList>
            <person name="Haojie G."/>
        </authorList>
    </citation>
    <scope>NUCLEOTIDE SEQUENCE</scope>
</reference>
<organism evidence="3">
    <name type="scientific">Viscum coloratum</name>
    <dbReference type="NCBI Taxonomy" id="159976"/>
    <lineage>
        <taxon>Eukaryota</taxon>
        <taxon>Viridiplantae</taxon>
        <taxon>Streptophyta</taxon>
        <taxon>Embryophyta</taxon>
        <taxon>Tracheophyta</taxon>
        <taxon>Spermatophyta</taxon>
        <taxon>Magnoliopsida</taxon>
        <taxon>eudicotyledons</taxon>
        <taxon>Gunneridae</taxon>
        <taxon>Pentapetalae</taxon>
        <taxon>Santalales</taxon>
        <taxon>Viscaceae</taxon>
        <taxon>Viscum</taxon>
    </lineage>
</organism>
<proteinExistence type="inferred from homology"/>
<keyword evidence="2 3" id="KW-0150">Chloroplast</keyword>
<evidence type="ECO:0000256" key="2">
    <source>
        <dbReference type="RuleBase" id="RU364085"/>
    </source>
</evidence>
<evidence type="ECO:0000313" key="3">
    <source>
        <dbReference type="EMBL" id="ASA46187.1"/>
    </source>
</evidence>
<keyword evidence="2 3" id="KW-0934">Plastid</keyword>
<gene>
    <name evidence="3" type="primary">ycf1</name>
    <name evidence="2" type="synonym">TIC214</name>
</gene>
<feature type="transmembrane region" description="Helical" evidence="2">
    <location>
        <begin position="95"/>
        <end position="112"/>
    </location>
</feature>
<keyword evidence="2" id="KW-0812">Transmembrane</keyword>
<evidence type="ECO:0000256" key="1">
    <source>
        <dbReference type="ARBA" id="ARBA00004141"/>
    </source>
</evidence>
<keyword evidence="2" id="KW-0813">Transport</keyword>